<accession>A0A1T4WP43</accession>
<evidence type="ECO:0000256" key="9">
    <source>
        <dbReference type="ARBA" id="ARBA00024867"/>
    </source>
</evidence>
<evidence type="ECO:0000256" key="6">
    <source>
        <dbReference type="ARBA" id="ARBA00023125"/>
    </source>
</evidence>
<dbReference type="InterPro" id="IPR051271">
    <property type="entry name" value="2C-system_Tx_regulators"/>
</dbReference>
<keyword evidence="6 10" id="KW-0238">DNA-binding</keyword>
<keyword evidence="2 10" id="KW-0963">Cytoplasm</keyword>
<dbReference type="SUPFAM" id="SSF52172">
    <property type="entry name" value="CheY-like"/>
    <property type="match status" value="1"/>
</dbReference>
<dbReference type="OrthoDB" id="9759232at2"/>
<dbReference type="InterPro" id="IPR001789">
    <property type="entry name" value="Sig_transdc_resp-reg_receiver"/>
</dbReference>
<evidence type="ECO:0000256" key="2">
    <source>
        <dbReference type="ARBA" id="ARBA00022490"/>
    </source>
</evidence>
<dbReference type="InterPro" id="IPR024187">
    <property type="entry name" value="Sig_transdc_resp-reg_cit/mal"/>
</dbReference>
<keyword evidence="3 11" id="KW-0597">Phosphoprotein</keyword>
<evidence type="ECO:0000256" key="5">
    <source>
        <dbReference type="ARBA" id="ARBA00023015"/>
    </source>
</evidence>
<name>A0A1T4WP43_9CLOT</name>
<dbReference type="PROSITE" id="PS50110">
    <property type="entry name" value="RESPONSE_REGULATORY"/>
    <property type="match status" value="1"/>
</dbReference>
<evidence type="ECO:0000256" key="7">
    <source>
        <dbReference type="ARBA" id="ARBA00023159"/>
    </source>
</evidence>
<dbReference type="InterPro" id="IPR011006">
    <property type="entry name" value="CheY-like_superfamily"/>
</dbReference>
<dbReference type="RefSeq" id="WP_078695479.1">
    <property type="nucleotide sequence ID" value="NZ_FUYH01000003.1"/>
</dbReference>
<dbReference type="EMBL" id="FUYH01000003">
    <property type="protein sequence ID" value="SKA79124.1"/>
    <property type="molecule type" value="Genomic_DNA"/>
</dbReference>
<sequence length="235" mass="27803">MIKVLIVEDDPMVREINSRFLEKVEGFILKDSVNSLEKAKEVILKETIDLILLDVFFPQGKGIELLKWIRSQNIKCDVILITADRNSETVEEAFRYGAVDYLVKPFMFNRFKEALLLYKERKESFENIDNIEQNIIDKYVIKDNKLLQEYGDIEFDEIIDIKGFNKHTYERILEGIYQMKGKPFTSQQIAKLVGVSRITARRYLDYLEKENKLEIEMEYGKIGRPINKYRLKLDK</sequence>
<dbReference type="GO" id="GO:0003677">
    <property type="term" value="F:DNA binding"/>
    <property type="evidence" value="ECO:0007669"/>
    <property type="project" value="UniProtKB-KW"/>
</dbReference>
<dbReference type="STRING" id="1147123.SAMN05443428_1033"/>
<dbReference type="AlphaFoldDB" id="A0A1T4WP43"/>
<organism evidence="13 14">
    <name type="scientific">Caloramator quimbayensis</name>
    <dbReference type="NCBI Taxonomy" id="1147123"/>
    <lineage>
        <taxon>Bacteria</taxon>
        <taxon>Bacillati</taxon>
        <taxon>Bacillota</taxon>
        <taxon>Clostridia</taxon>
        <taxon>Eubacteriales</taxon>
        <taxon>Clostridiaceae</taxon>
        <taxon>Caloramator</taxon>
    </lineage>
</organism>
<reference evidence="14" key="1">
    <citation type="submission" date="2017-02" db="EMBL/GenBank/DDBJ databases">
        <authorList>
            <person name="Varghese N."/>
            <person name="Submissions S."/>
        </authorList>
    </citation>
    <scope>NUCLEOTIDE SEQUENCE [LARGE SCALE GENOMIC DNA]</scope>
    <source>
        <strain evidence="14">USBA 833</strain>
    </source>
</reference>
<dbReference type="Gene3D" id="1.10.10.10">
    <property type="entry name" value="Winged helix-like DNA-binding domain superfamily/Winged helix DNA-binding domain"/>
    <property type="match status" value="1"/>
</dbReference>
<dbReference type="SUPFAM" id="SSF46785">
    <property type="entry name" value="Winged helix' DNA-binding domain"/>
    <property type="match status" value="1"/>
</dbReference>
<dbReference type="GO" id="GO:0000156">
    <property type="term" value="F:phosphorelay response regulator activity"/>
    <property type="evidence" value="ECO:0007669"/>
    <property type="project" value="TreeGrafter"/>
</dbReference>
<keyword evidence="7 10" id="KW-0010">Activator</keyword>
<dbReference type="Proteomes" id="UP000190105">
    <property type="component" value="Unassembled WGS sequence"/>
</dbReference>
<protein>
    <recommendedName>
        <fullName evidence="10">Transcriptional regulatory protein</fullName>
    </recommendedName>
</protein>
<feature type="modified residue" description="4-aspartylphosphate" evidence="11">
    <location>
        <position position="54"/>
    </location>
</feature>
<evidence type="ECO:0000256" key="11">
    <source>
        <dbReference type="PROSITE-ProRule" id="PRU00169"/>
    </source>
</evidence>
<dbReference type="Pfam" id="PF00072">
    <property type="entry name" value="Response_reg"/>
    <property type="match status" value="1"/>
</dbReference>
<dbReference type="Gene3D" id="3.40.50.2300">
    <property type="match status" value="1"/>
</dbReference>
<dbReference type="GO" id="GO:0003700">
    <property type="term" value="F:DNA-binding transcription factor activity"/>
    <property type="evidence" value="ECO:0007669"/>
    <property type="project" value="InterPro"/>
</dbReference>
<evidence type="ECO:0000256" key="3">
    <source>
        <dbReference type="ARBA" id="ARBA00022553"/>
    </source>
</evidence>
<dbReference type="InterPro" id="IPR036388">
    <property type="entry name" value="WH-like_DNA-bd_sf"/>
</dbReference>
<keyword evidence="8 10" id="KW-0804">Transcription</keyword>
<dbReference type="InterPro" id="IPR048714">
    <property type="entry name" value="DpiA-like_HTH"/>
</dbReference>
<dbReference type="InterPro" id="IPR036390">
    <property type="entry name" value="WH_DNA-bd_sf"/>
</dbReference>
<keyword evidence="4 10" id="KW-0902">Two-component regulatory system</keyword>
<evidence type="ECO:0000256" key="1">
    <source>
        <dbReference type="ARBA" id="ARBA00004496"/>
    </source>
</evidence>
<evidence type="ECO:0000256" key="10">
    <source>
        <dbReference type="PIRNR" id="PIRNR006171"/>
    </source>
</evidence>
<feature type="domain" description="Response regulatory" evidence="12">
    <location>
        <begin position="3"/>
        <end position="119"/>
    </location>
</feature>
<dbReference type="PANTHER" id="PTHR45526">
    <property type="entry name" value="TRANSCRIPTIONAL REGULATORY PROTEIN DPIA"/>
    <property type="match status" value="1"/>
</dbReference>
<dbReference type="CDD" id="cd19925">
    <property type="entry name" value="REC_citrate_TCS"/>
    <property type="match status" value="1"/>
</dbReference>
<dbReference type="SMART" id="SM00448">
    <property type="entry name" value="REC"/>
    <property type="match status" value="1"/>
</dbReference>
<evidence type="ECO:0000313" key="13">
    <source>
        <dbReference type="EMBL" id="SKA79124.1"/>
    </source>
</evidence>
<comment type="function">
    <text evidence="9">May play the central regulatory role in sporulation. It may be an element of the effector pathway responsible for the activation of sporulation genes in response to nutritional stress. Spo0A may act in concert with spo0H (a sigma factor) to control the expression of some genes that are critical to the sporulation process.</text>
</comment>
<comment type="subcellular location">
    <subcellularLocation>
        <location evidence="1 10">Cytoplasm</location>
    </subcellularLocation>
</comment>
<evidence type="ECO:0000259" key="12">
    <source>
        <dbReference type="PROSITE" id="PS50110"/>
    </source>
</evidence>
<keyword evidence="14" id="KW-1185">Reference proteome</keyword>
<dbReference type="Pfam" id="PF20714">
    <property type="entry name" value="HTH_64"/>
    <property type="match status" value="1"/>
</dbReference>
<dbReference type="GO" id="GO:0005737">
    <property type="term" value="C:cytoplasm"/>
    <property type="evidence" value="ECO:0007669"/>
    <property type="project" value="UniProtKB-SubCell"/>
</dbReference>
<evidence type="ECO:0000256" key="8">
    <source>
        <dbReference type="ARBA" id="ARBA00023163"/>
    </source>
</evidence>
<dbReference type="PANTHER" id="PTHR45526:SF1">
    <property type="entry name" value="TRANSCRIPTIONAL REGULATORY PROTEIN DCUR-RELATED"/>
    <property type="match status" value="1"/>
</dbReference>
<keyword evidence="5 10" id="KW-0805">Transcription regulation</keyword>
<dbReference type="PIRSF" id="PIRSF006171">
    <property type="entry name" value="RR_citrat_malat"/>
    <property type="match status" value="1"/>
</dbReference>
<evidence type="ECO:0000313" key="14">
    <source>
        <dbReference type="Proteomes" id="UP000190105"/>
    </source>
</evidence>
<gene>
    <name evidence="13" type="ORF">SAMN05443428_1033</name>
</gene>
<proteinExistence type="predicted"/>
<evidence type="ECO:0000256" key="4">
    <source>
        <dbReference type="ARBA" id="ARBA00023012"/>
    </source>
</evidence>